<protein>
    <submittedName>
        <fullName evidence="3">NTP transferase domain-containing protein</fullName>
    </submittedName>
</protein>
<dbReference type="KEGG" id="arep:ID810_02645"/>
<keyword evidence="4" id="KW-1185">Reference proteome</keyword>
<dbReference type="PANTHER" id="PTHR19136">
    <property type="entry name" value="MOLYBDENUM COFACTOR GUANYLYLTRANSFERASE"/>
    <property type="match status" value="1"/>
</dbReference>
<dbReference type="SUPFAM" id="SSF53448">
    <property type="entry name" value="Nucleotide-diphospho-sugar transferases"/>
    <property type="match status" value="1"/>
</dbReference>
<dbReference type="Proteomes" id="UP000594637">
    <property type="component" value="Chromosome"/>
</dbReference>
<accession>A0A7T0LLB2</accession>
<proteinExistence type="predicted"/>
<evidence type="ECO:0000313" key="3">
    <source>
        <dbReference type="EMBL" id="QPL05879.1"/>
    </source>
</evidence>
<dbReference type="RefSeq" id="WP_166855299.1">
    <property type="nucleotide sequence ID" value="NZ_CP063989.1"/>
</dbReference>
<gene>
    <name evidence="3" type="ORF">ID810_02645</name>
</gene>
<organism evidence="3 4">
    <name type="scientific">Actinomyces respiraculi</name>
    <dbReference type="NCBI Taxonomy" id="2744574"/>
    <lineage>
        <taxon>Bacteria</taxon>
        <taxon>Bacillati</taxon>
        <taxon>Actinomycetota</taxon>
        <taxon>Actinomycetes</taxon>
        <taxon>Actinomycetales</taxon>
        <taxon>Actinomycetaceae</taxon>
        <taxon>Actinomyces</taxon>
    </lineage>
</organism>
<dbReference type="EMBL" id="CP063989">
    <property type="protein sequence ID" value="QPL05879.1"/>
    <property type="molecule type" value="Genomic_DNA"/>
</dbReference>
<dbReference type="InterPro" id="IPR025877">
    <property type="entry name" value="MobA-like_NTP_Trfase"/>
</dbReference>
<dbReference type="GO" id="GO:0016779">
    <property type="term" value="F:nucleotidyltransferase activity"/>
    <property type="evidence" value="ECO:0007669"/>
    <property type="project" value="TreeGrafter"/>
</dbReference>
<evidence type="ECO:0000313" key="4">
    <source>
        <dbReference type="Proteomes" id="UP000594637"/>
    </source>
</evidence>
<dbReference type="PANTHER" id="PTHR19136:SF81">
    <property type="entry name" value="MOLYBDENUM COFACTOR GUANYLYLTRANSFERASE"/>
    <property type="match status" value="1"/>
</dbReference>
<dbReference type="Pfam" id="PF12804">
    <property type="entry name" value="NTP_transf_3"/>
    <property type="match status" value="1"/>
</dbReference>
<name>A0A7T0LLB2_9ACTO</name>
<reference evidence="3 4" key="1">
    <citation type="submission" date="2020-11" db="EMBL/GenBank/DDBJ databases">
        <title>Actinomyces sp. ZJ750.</title>
        <authorList>
            <person name="Zhou J."/>
        </authorList>
    </citation>
    <scope>NUCLEOTIDE SEQUENCE [LARGE SCALE GENOMIC DNA]</scope>
    <source>
        <strain evidence="3 4">ZJ750</strain>
    </source>
</reference>
<feature type="domain" description="MobA-like NTP transferase" evidence="2">
    <location>
        <begin position="24"/>
        <end position="172"/>
    </location>
</feature>
<dbReference type="Gene3D" id="3.90.550.10">
    <property type="entry name" value="Spore Coat Polysaccharide Biosynthesis Protein SpsA, Chain A"/>
    <property type="match status" value="1"/>
</dbReference>
<dbReference type="InterPro" id="IPR029044">
    <property type="entry name" value="Nucleotide-diphossugar_trans"/>
</dbReference>
<dbReference type="AlphaFoldDB" id="A0A7T0LLB2"/>
<evidence type="ECO:0000259" key="2">
    <source>
        <dbReference type="Pfam" id="PF12804"/>
    </source>
</evidence>
<sequence>MHRAGCPDPAAAVPSAAGAGGLDVVVLAGGTGARLGGASKPDVVARGARLIDHVLRGLDSLRGSLALGEVVVVAPEDVALPAGVRRALEDPPLGGPVAGAGAGLLALGAGGRTSVPTTALLACDAPEAWRALPGLVARLTASPGASGAVSTDGAHRQYLVGVYRTGPLREAVAPGGAPLRDVALRRVLGVLAPLEVDLGALRGAGRDLDTWEEIAAWERDG</sequence>
<keyword evidence="1 3" id="KW-0808">Transferase</keyword>
<evidence type="ECO:0000256" key="1">
    <source>
        <dbReference type="ARBA" id="ARBA00022679"/>
    </source>
</evidence>